<accession>A0A517VNN9</accession>
<dbReference type="NCBIfam" id="TIGR04294">
    <property type="entry name" value="pre_pil_HX9DG"/>
    <property type="match status" value="1"/>
</dbReference>
<reference evidence="3 4" key="1">
    <citation type="submission" date="2019-03" db="EMBL/GenBank/DDBJ databases">
        <title>Deep-cultivation of Planctomycetes and their phenomic and genomic characterization uncovers novel biology.</title>
        <authorList>
            <person name="Wiegand S."/>
            <person name="Jogler M."/>
            <person name="Boedeker C."/>
            <person name="Pinto D."/>
            <person name="Vollmers J."/>
            <person name="Rivas-Marin E."/>
            <person name="Kohn T."/>
            <person name="Peeters S.H."/>
            <person name="Heuer A."/>
            <person name="Rast P."/>
            <person name="Oberbeckmann S."/>
            <person name="Bunk B."/>
            <person name="Jeske O."/>
            <person name="Meyerdierks A."/>
            <person name="Storesund J.E."/>
            <person name="Kallscheuer N."/>
            <person name="Luecker S."/>
            <person name="Lage O.M."/>
            <person name="Pohl T."/>
            <person name="Merkel B.J."/>
            <person name="Hornburger P."/>
            <person name="Mueller R.-W."/>
            <person name="Bruemmer F."/>
            <person name="Labrenz M."/>
            <person name="Spormann A.M."/>
            <person name="Op den Camp H."/>
            <person name="Overmann J."/>
            <person name="Amann R."/>
            <person name="Jetten M.S.M."/>
            <person name="Mascher T."/>
            <person name="Medema M.H."/>
            <person name="Devos D.P."/>
            <person name="Kaster A.-K."/>
            <person name="Ovreas L."/>
            <person name="Rohde M."/>
            <person name="Galperin M.Y."/>
            <person name="Jogler C."/>
        </authorList>
    </citation>
    <scope>NUCLEOTIDE SEQUENCE [LARGE SCALE GENOMIC DNA]</scope>
    <source>
        <strain evidence="3 4">V144</strain>
    </source>
</reference>
<feature type="transmembrane region" description="Helical" evidence="1">
    <location>
        <begin position="20"/>
        <end position="47"/>
    </location>
</feature>
<dbReference type="RefSeq" id="WP_144979644.1">
    <property type="nucleotide sequence ID" value="NZ_CP037920.1"/>
</dbReference>
<keyword evidence="1" id="KW-1133">Transmembrane helix</keyword>
<feature type="transmembrane region" description="Helical" evidence="1">
    <location>
        <begin position="112"/>
        <end position="133"/>
    </location>
</feature>
<proteinExistence type="predicted"/>
<keyword evidence="1" id="KW-0812">Transmembrane</keyword>
<evidence type="ECO:0000259" key="2">
    <source>
        <dbReference type="Pfam" id="PF07596"/>
    </source>
</evidence>
<feature type="domain" description="DUF1559" evidence="2">
    <location>
        <begin position="153"/>
        <end position="296"/>
    </location>
</feature>
<organism evidence="3 4">
    <name type="scientific">Gimesia aquarii</name>
    <dbReference type="NCBI Taxonomy" id="2527964"/>
    <lineage>
        <taxon>Bacteria</taxon>
        <taxon>Pseudomonadati</taxon>
        <taxon>Planctomycetota</taxon>
        <taxon>Planctomycetia</taxon>
        <taxon>Planctomycetales</taxon>
        <taxon>Planctomycetaceae</taxon>
        <taxon>Gimesia</taxon>
    </lineage>
</organism>
<evidence type="ECO:0000313" key="3">
    <source>
        <dbReference type="EMBL" id="QDT94625.1"/>
    </source>
</evidence>
<dbReference type="PANTHER" id="PTHR30093:SF2">
    <property type="entry name" value="TYPE II SECRETION SYSTEM PROTEIN H"/>
    <property type="match status" value="1"/>
</dbReference>
<dbReference type="AlphaFoldDB" id="A0A517VNN9"/>
<evidence type="ECO:0000313" key="4">
    <source>
        <dbReference type="Proteomes" id="UP000318704"/>
    </source>
</evidence>
<protein>
    <recommendedName>
        <fullName evidence="2">DUF1559 domain-containing protein</fullName>
    </recommendedName>
</protein>
<dbReference type="InterPro" id="IPR011453">
    <property type="entry name" value="DUF1559"/>
</dbReference>
<evidence type="ECO:0000256" key="1">
    <source>
        <dbReference type="SAM" id="Phobius"/>
    </source>
</evidence>
<dbReference type="Proteomes" id="UP000318704">
    <property type="component" value="Chromosome"/>
</dbReference>
<sequence length="366" mass="41171">MTTQSSIPNEPEKPNKTIDLIAVLVLCVFTFFLGLVLPFKVIFYLLAGWISHLSRLLSGLTISMERTTWFLGALIVFTVGIHFACRKWYQRNHQTHTETVSAQPDILWQKRWTLTLVAMLLMLLVSGICVISMTHQAYWMATTDDVLINHDLRQAARNSTSKNNLKQIGLALHHYHDSFNQLPSGGIINEIGQPQHSWISHMLPYLDQPILYKEIDFNQPWNAEVNRRPFETVLSMFMNPGLHFQYDNGKSDKENSKGYQPTHYAANSRLLSNNSKISLSQIKDGASNTILAGEIKSNIKPWGDPRNFRDPALGINQSQQGFGGPYKGGANILFSDGSARFLSDKIDPKVLKALSTPNGGELIGEF</sequence>
<dbReference type="EMBL" id="CP037920">
    <property type="protein sequence ID" value="QDT94625.1"/>
    <property type="molecule type" value="Genomic_DNA"/>
</dbReference>
<gene>
    <name evidence="3" type="ORF">V144x_00550</name>
</gene>
<dbReference type="PANTHER" id="PTHR30093">
    <property type="entry name" value="GENERAL SECRETION PATHWAY PROTEIN G"/>
    <property type="match status" value="1"/>
</dbReference>
<feature type="transmembrane region" description="Helical" evidence="1">
    <location>
        <begin position="67"/>
        <end position="85"/>
    </location>
</feature>
<dbReference type="Pfam" id="PF07596">
    <property type="entry name" value="SBP_bac_10"/>
    <property type="match status" value="1"/>
</dbReference>
<dbReference type="KEGG" id="gaw:V144x_00550"/>
<keyword evidence="1" id="KW-0472">Membrane</keyword>
<name>A0A517VNN9_9PLAN</name>
<dbReference type="InterPro" id="IPR027558">
    <property type="entry name" value="Pre_pil_HX9DG_C"/>
</dbReference>